<reference evidence="9 10" key="1">
    <citation type="submission" date="2018-01" db="EMBL/GenBank/DDBJ databases">
        <title>Glutamicibacter soli strain NHPC-3 Whole genome sequence and assembly.</title>
        <authorList>
            <person name="Choudhury P."/>
            <person name="Gupta D."/>
            <person name="Sengupta K."/>
            <person name="Jawed A."/>
            <person name="Sultana N."/>
            <person name="Saha P."/>
        </authorList>
    </citation>
    <scope>NUCLEOTIDE SEQUENCE [LARGE SCALE GENOMIC DNA]</scope>
    <source>
        <strain evidence="9 10">NHPC-3</strain>
    </source>
</reference>
<keyword evidence="6" id="KW-0239">DNA-directed DNA polymerase</keyword>
<organism evidence="9 10">
    <name type="scientific">Glutamicibacter soli</name>
    <dbReference type="NCBI Taxonomy" id="453836"/>
    <lineage>
        <taxon>Bacteria</taxon>
        <taxon>Bacillati</taxon>
        <taxon>Actinomycetota</taxon>
        <taxon>Actinomycetes</taxon>
        <taxon>Micrococcales</taxon>
        <taxon>Micrococcaceae</taxon>
        <taxon>Glutamicibacter</taxon>
    </lineage>
</organism>
<evidence type="ECO:0000256" key="7">
    <source>
        <dbReference type="ARBA" id="ARBA00049244"/>
    </source>
</evidence>
<dbReference type="EC" id="2.7.7.7" evidence="1"/>
<dbReference type="PANTHER" id="PTHR11669">
    <property type="entry name" value="REPLICATION FACTOR C / DNA POLYMERASE III GAMMA-TAU SUBUNIT"/>
    <property type="match status" value="1"/>
</dbReference>
<dbReference type="Gene3D" id="3.40.50.300">
    <property type="entry name" value="P-loop containing nucleotide triphosphate hydrolases"/>
    <property type="match status" value="1"/>
</dbReference>
<dbReference type="NCBIfam" id="TIGR00678">
    <property type="entry name" value="holB"/>
    <property type="match status" value="1"/>
</dbReference>
<dbReference type="GO" id="GO:0003677">
    <property type="term" value="F:DNA binding"/>
    <property type="evidence" value="ECO:0007669"/>
    <property type="project" value="InterPro"/>
</dbReference>
<dbReference type="Pfam" id="PF09115">
    <property type="entry name" value="DNApol3-delta_C"/>
    <property type="match status" value="1"/>
</dbReference>
<dbReference type="InterPro" id="IPR004622">
    <property type="entry name" value="DNA_pol_HolB"/>
</dbReference>
<dbReference type="InterPro" id="IPR003593">
    <property type="entry name" value="AAA+_ATPase"/>
</dbReference>
<dbReference type="GO" id="GO:0006261">
    <property type="term" value="P:DNA-templated DNA replication"/>
    <property type="evidence" value="ECO:0007669"/>
    <property type="project" value="TreeGrafter"/>
</dbReference>
<dbReference type="SMART" id="SM00382">
    <property type="entry name" value="AAA"/>
    <property type="match status" value="1"/>
</dbReference>
<protein>
    <recommendedName>
        <fullName evidence="2">DNA polymerase III subunit delta'</fullName>
        <ecNumber evidence="1">2.7.7.7</ecNumber>
    </recommendedName>
</protein>
<dbReference type="GO" id="GO:0003887">
    <property type="term" value="F:DNA-directed DNA polymerase activity"/>
    <property type="evidence" value="ECO:0007669"/>
    <property type="project" value="UniProtKB-KW"/>
</dbReference>
<feature type="domain" description="AAA+ ATPase" evidence="8">
    <location>
        <begin position="28"/>
        <end position="168"/>
    </location>
</feature>
<dbReference type="AlphaFoldDB" id="A0A365YC29"/>
<dbReference type="InterPro" id="IPR027417">
    <property type="entry name" value="P-loop_NTPase"/>
</dbReference>
<dbReference type="RefSeq" id="WP_113607707.1">
    <property type="nucleotide sequence ID" value="NZ_POAF01000006.1"/>
</dbReference>
<evidence type="ECO:0000256" key="1">
    <source>
        <dbReference type="ARBA" id="ARBA00012417"/>
    </source>
</evidence>
<proteinExistence type="predicted"/>
<dbReference type="Proteomes" id="UP000252167">
    <property type="component" value="Unassembled WGS sequence"/>
</dbReference>
<dbReference type="Pfam" id="PF13177">
    <property type="entry name" value="DNA_pol3_delta2"/>
    <property type="match status" value="1"/>
</dbReference>
<dbReference type="InterPro" id="IPR015199">
    <property type="entry name" value="DNA_pol_III_delta_C"/>
</dbReference>
<dbReference type="GO" id="GO:0008408">
    <property type="term" value="F:3'-5' exonuclease activity"/>
    <property type="evidence" value="ECO:0007669"/>
    <property type="project" value="InterPro"/>
</dbReference>
<keyword evidence="3" id="KW-0808">Transferase</keyword>
<keyword evidence="10" id="KW-1185">Reference proteome</keyword>
<evidence type="ECO:0000256" key="3">
    <source>
        <dbReference type="ARBA" id="ARBA00022679"/>
    </source>
</evidence>
<name>A0A365YC29_9MICC</name>
<evidence type="ECO:0000313" key="9">
    <source>
        <dbReference type="EMBL" id="RBM00222.1"/>
    </source>
</evidence>
<accession>A0A365YC29</accession>
<evidence type="ECO:0000313" key="10">
    <source>
        <dbReference type="Proteomes" id="UP000252167"/>
    </source>
</evidence>
<dbReference type="PANTHER" id="PTHR11669:SF8">
    <property type="entry name" value="DNA POLYMERASE III SUBUNIT DELTA"/>
    <property type="match status" value="1"/>
</dbReference>
<keyword evidence="5" id="KW-0235">DNA replication</keyword>
<evidence type="ECO:0000256" key="6">
    <source>
        <dbReference type="ARBA" id="ARBA00022932"/>
    </source>
</evidence>
<dbReference type="NCBIfam" id="NF005926">
    <property type="entry name" value="PRK07940.1"/>
    <property type="match status" value="1"/>
</dbReference>
<comment type="caution">
    <text evidence="9">The sequence shown here is derived from an EMBL/GenBank/DDBJ whole genome shotgun (WGS) entry which is preliminary data.</text>
</comment>
<sequence length="384" mass="42541">MIRPVFADLAGQQRVITTLTEQVDQGDPTHAWLFTGPPGSGRTTAARAFAAALQCTQSPAGCGACPTCVSVVAGKHPDVTFISTEKFEYQVRDVREIITQAQDKASQARWRIIIIEDADRMSERSGNVMLKAIEEPPANMIWILCAPSPADVLVTIRSRCRAVNLSIPSTEEVAQLLVRRDGLDLELARFAARASQSHIGVARLLARDEQARIQREKVVTLPLRVTTLPQAMEAAAEISKLSAERAEHITGADLQHKVAELRKANGLGEEENIPAGLRGQFRELEENAKRFARRASFDAIDRTLTDLTTFFRDVLSLQLHTQVELVNEHLREKLNAFAAHQSHEKTLSQIDAIDETRQRIAANVNQLMALEALMARLLQNPGRR</sequence>
<dbReference type="EMBL" id="POAF01000006">
    <property type="protein sequence ID" value="RBM00222.1"/>
    <property type="molecule type" value="Genomic_DNA"/>
</dbReference>
<gene>
    <name evidence="9" type="ORF">C1H84_14015</name>
</gene>
<evidence type="ECO:0000256" key="5">
    <source>
        <dbReference type="ARBA" id="ARBA00022705"/>
    </source>
</evidence>
<dbReference type="InterPro" id="IPR050238">
    <property type="entry name" value="DNA_Rep/Repair_Clamp_Loader"/>
</dbReference>
<comment type="catalytic activity">
    <reaction evidence="7">
        <text>DNA(n) + a 2'-deoxyribonucleoside 5'-triphosphate = DNA(n+1) + diphosphate</text>
        <dbReference type="Rhea" id="RHEA:22508"/>
        <dbReference type="Rhea" id="RHEA-COMP:17339"/>
        <dbReference type="Rhea" id="RHEA-COMP:17340"/>
        <dbReference type="ChEBI" id="CHEBI:33019"/>
        <dbReference type="ChEBI" id="CHEBI:61560"/>
        <dbReference type="ChEBI" id="CHEBI:173112"/>
        <dbReference type="EC" id="2.7.7.7"/>
    </reaction>
</comment>
<keyword evidence="4" id="KW-0548">Nucleotidyltransferase</keyword>
<evidence type="ECO:0000259" key="8">
    <source>
        <dbReference type="SMART" id="SM00382"/>
    </source>
</evidence>
<evidence type="ECO:0000256" key="2">
    <source>
        <dbReference type="ARBA" id="ARBA00014363"/>
    </source>
</evidence>
<dbReference type="GO" id="GO:0009360">
    <property type="term" value="C:DNA polymerase III complex"/>
    <property type="evidence" value="ECO:0007669"/>
    <property type="project" value="InterPro"/>
</dbReference>
<dbReference type="SUPFAM" id="SSF52540">
    <property type="entry name" value="P-loop containing nucleoside triphosphate hydrolases"/>
    <property type="match status" value="1"/>
</dbReference>
<evidence type="ECO:0000256" key="4">
    <source>
        <dbReference type="ARBA" id="ARBA00022695"/>
    </source>
</evidence>